<evidence type="ECO:0000313" key="3">
    <source>
        <dbReference type="Proteomes" id="UP000011566"/>
    </source>
</evidence>
<evidence type="ECO:0000256" key="1">
    <source>
        <dbReference type="SAM" id="MobiDB-lite"/>
    </source>
</evidence>
<dbReference type="RefSeq" id="WP_007694928.1">
    <property type="nucleotide sequence ID" value="NZ_AJRK01000353.1"/>
</dbReference>
<proteinExistence type="predicted"/>
<name>M0LX75_9EURY</name>
<comment type="caution">
    <text evidence="2">The sequence shown here is derived from an EMBL/GenBank/DDBJ whole genome shotgun (WGS) entry which is preliminary data.</text>
</comment>
<dbReference type="EMBL" id="AOMB01000040">
    <property type="protein sequence ID" value="EMA36710.1"/>
    <property type="molecule type" value="Genomic_DNA"/>
</dbReference>
<evidence type="ECO:0000313" key="2">
    <source>
        <dbReference type="EMBL" id="EMA36710.1"/>
    </source>
</evidence>
<reference evidence="2 3" key="1">
    <citation type="journal article" date="2014" name="PLoS Genet.">
        <title>Phylogenetically driven sequencing of extremely halophilic archaea reveals strategies for static and dynamic osmo-response.</title>
        <authorList>
            <person name="Becker E.A."/>
            <person name="Seitzer P.M."/>
            <person name="Tritt A."/>
            <person name="Larsen D."/>
            <person name="Krusor M."/>
            <person name="Yao A.I."/>
            <person name="Wu D."/>
            <person name="Madern D."/>
            <person name="Eisen J.A."/>
            <person name="Darling A.E."/>
            <person name="Facciotti M.T."/>
        </authorList>
    </citation>
    <scope>NUCLEOTIDE SEQUENCE [LARGE SCALE GENOMIC DNA]</scope>
    <source>
        <strain evidence="2 3">100A6</strain>
    </source>
</reference>
<gene>
    <name evidence="2" type="ORF">C447_13924</name>
</gene>
<protein>
    <submittedName>
        <fullName evidence="2">Uncharacterized protein</fullName>
    </submittedName>
</protein>
<dbReference type="AlphaFoldDB" id="M0LX75"/>
<dbReference type="PATRIC" id="fig|1132509.6.peg.3256"/>
<accession>M0LX75</accession>
<dbReference type="eggNOG" id="arCOG04672">
    <property type="taxonomic scope" value="Archaea"/>
</dbReference>
<sequence>MHPASDGANERASADDGCSADGSGFADAAKAVPEPLRRLIRGVHTDRGLGLLRTIDDRGGIPVRELLRDDLCESDLHGLCGELRAAGLLEECEVAGERGYRATETAHEALERLHAT</sequence>
<dbReference type="OrthoDB" id="201100at2157"/>
<feature type="region of interest" description="Disordered" evidence="1">
    <location>
        <begin position="1"/>
        <end position="26"/>
    </location>
</feature>
<organism evidence="2 3">
    <name type="scientific">Halococcus hamelinensis 100A6</name>
    <dbReference type="NCBI Taxonomy" id="1132509"/>
    <lineage>
        <taxon>Archaea</taxon>
        <taxon>Methanobacteriati</taxon>
        <taxon>Methanobacteriota</taxon>
        <taxon>Stenosarchaea group</taxon>
        <taxon>Halobacteria</taxon>
        <taxon>Halobacteriales</taxon>
        <taxon>Halococcaceae</taxon>
        <taxon>Halococcus</taxon>
    </lineage>
</organism>
<dbReference type="Pfam" id="PF24037">
    <property type="entry name" value="DUF7346"/>
    <property type="match status" value="1"/>
</dbReference>
<keyword evidence="3" id="KW-1185">Reference proteome</keyword>
<dbReference type="InterPro" id="IPR055770">
    <property type="entry name" value="DUF7346"/>
</dbReference>
<dbReference type="Proteomes" id="UP000011566">
    <property type="component" value="Unassembled WGS sequence"/>
</dbReference>